<accession>A0ABD0JLF3</accession>
<dbReference type="AlphaFoldDB" id="A0ABD0JLF3"/>
<organism evidence="1 2">
    <name type="scientific">Batillaria attramentaria</name>
    <dbReference type="NCBI Taxonomy" id="370345"/>
    <lineage>
        <taxon>Eukaryota</taxon>
        <taxon>Metazoa</taxon>
        <taxon>Spiralia</taxon>
        <taxon>Lophotrochozoa</taxon>
        <taxon>Mollusca</taxon>
        <taxon>Gastropoda</taxon>
        <taxon>Caenogastropoda</taxon>
        <taxon>Sorbeoconcha</taxon>
        <taxon>Cerithioidea</taxon>
        <taxon>Batillariidae</taxon>
        <taxon>Batillaria</taxon>
    </lineage>
</organism>
<reference evidence="1 2" key="1">
    <citation type="journal article" date="2023" name="Sci. Data">
        <title>Genome assembly of the Korean intertidal mud-creeper Batillaria attramentaria.</title>
        <authorList>
            <person name="Patra A.K."/>
            <person name="Ho P.T."/>
            <person name="Jun S."/>
            <person name="Lee S.J."/>
            <person name="Kim Y."/>
            <person name="Won Y.J."/>
        </authorList>
    </citation>
    <scope>NUCLEOTIDE SEQUENCE [LARGE SCALE GENOMIC DNA]</scope>
    <source>
        <strain evidence="1">Wonlab-2016</strain>
    </source>
</reference>
<name>A0ABD0JLF3_9CAEN</name>
<keyword evidence="2" id="KW-1185">Reference proteome</keyword>
<dbReference type="EMBL" id="JACVVK020000404">
    <property type="protein sequence ID" value="KAK7475510.1"/>
    <property type="molecule type" value="Genomic_DNA"/>
</dbReference>
<proteinExistence type="predicted"/>
<protein>
    <submittedName>
        <fullName evidence="1">Uncharacterized protein</fullName>
    </submittedName>
</protein>
<comment type="caution">
    <text evidence="1">The sequence shown here is derived from an EMBL/GenBank/DDBJ whole genome shotgun (WGS) entry which is preliminary data.</text>
</comment>
<evidence type="ECO:0000313" key="1">
    <source>
        <dbReference type="EMBL" id="KAK7475510.1"/>
    </source>
</evidence>
<sequence>MFGLMLIPHHSAERGVDNQNLAESFLPCQEPLGHRGCKWSGLHPATYASTVSRTGDFPCRVIDSRQKETQQKRSTDKPDHGWFQFLESSAPTLD</sequence>
<gene>
    <name evidence="1" type="ORF">BaRGS_00033266</name>
</gene>
<dbReference type="Proteomes" id="UP001519460">
    <property type="component" value="Unassembled WGS sequence"/>
</dbReference>
<evidence type="ECO:0000313" key="2">
    <source>
        <dbReference type="Proteomes" id="UP001519460"/>
    </source>
</evidence>